<evidence type="ECO:0000259" key="17">
    <source>
        <dbReference type="Pfam" id="PF04138"/>
    </source>
</evidence>
<comment type="catalytic activity">
    <reaction evidence="13">
        <text>a di-trans,poly-cis-dolichyl phosphate + UDP-alpha-D-glucose = a di-trans,poly-cis-dolichyl beta-D-glucosyl phosphate + UDP</text>
        <dbReference type="Rhea" id="RHEA:15401"/>
        <dbReference type="Rhea" id="RHEA-COMP:19498"/>
        <dbReference type="Rhea" id="RHEA-COMP:19502"/>
        <dbReference type="ChEBI" id="CHEBI:57525"/>
        <dbReference type="ChEBI" id="CHEBI:57683"/>
        <dbReference type="ChEBI" id="CHEBI:58223"/>
        <dbReference type="ChEBI" id="CHEBI:58885"/>
        <dbReference type="EC" id="2.4.1.117"/>
    </reaction>
    <physiologicalReaction direction="left-to-right" evidence="13">
        <dbReference type="Rhea" id="RHEA:15402"/>
    </physiologicalReaction>
</comment>
<dbReference type="Gene3D" id="3.90.550.10">
    <property type="entry name" value="Spore Coat Polysaccharide Biosynthesis Protein SpsA, Chain A"/>
    <property type="match status" value="1"/>
</dbReference>
<evidence type="ECO:0000256" key="6">
    <source>
        <dbReference type="ARBA" id="ARBA00022676"/>
    </source>
</evidence>
<feature type="transmembrane region" description="Helical" evidence="15">
    <location>
        <begin position="355"/>
        <end position="381"/>
    </location>
</feature>
<keyword evidence="19" id="KW-1185">Reference proteome</keyword>
<feature type="transmembrane region" description="Helical" evidence="15">
    <location>
        <begin position="317"/>
        <end position="335"/>
    </location>
</feature>
<evidence type="ECO:0000256" key="10">
    <source>
        <dbReference type="ARBA" id="ARBA00022968"/>
    </source>
</evidence>
<sequence length="418" mass="44502">MTNHPSAGPAAWGSGSSAPPGRTATVEIVVPVHNEERALAGCVGVLRDHLARAFPFAWSITIVDNASTDATPDIAAGLAARLPGVRLLSLPRKGRGLALRTAWARSGADVVAYMDVDLSTGLNALLPLVVPLVNGHSDIAVGSRLAPGARVARGPRRELLSRCYNALIRLTHGARFSDAQCGFKAARADVVRPLLERVEDDAWFFDTELLLLAEYNGLRVHEVPVDWVEDVDSRVHLVRTVLDDLRGLVRVARAKVTGRALVPGLPRRPALRPAHPDAVLAANGHLRWHIASFAVVGALSTVAHLGLYAVLRLALPVLAANLIALSVATVLNTEANRRLTFPAPNGRTPRSPLRIHVLALAAFGLYYALTSGALLTLHAVVPDPPSGLELAVLVGACALGTVGRFLVLRRWMLRPAGK</sequence>
<evidence type="ECO:0000256" key="4">
    <source>
        <dbReference type="ARBA" id="ARBA00006739"/>
    </source>
</evidence>
<comment type="subcellular location">
    <subcellularLocation>
        <location evidence="2">Endoplasmic reticulum membrane</location>
        <topology evidence="2">Single-pass membrane protein</topology>
    </subcellularLocation>
    <subcellularLocation>
        <location evidence="1">Membrane</location>
        <topology evidence="1">Multi-pass membrane protein</topology>
    </subcellularLocation>
</comment>
<dbReference type="CDD" id="cd04188">
    <property type="entry name" value="DPG_synthase"/>
    <property type="match status" value="1"/>
</dbReference>
<accession>A0A7W7G7T3</accession>
<dbReference type="GO" id="GO:0016020">
    <property type="term" value="C:membrane"/>
    <property type="evidence" value="ECO:0007669"/>
    <property type="project" value="UniProtKB-SubCell"/>
</dbReference>
<dbReference type="GO" id="GO:0006487">
    <property type="term" value="P:protein N-linked glycosylation"/>
    <property type="evidence" value="ECO:0007669"/>
    <property type="project" value="TreeGrafter"/>
</dbReference>
<evidence type="ECO:0000256" key="13">
    <source>
        <dbReference type="ARBA" id="ARBA00045097"/>
    </source>
</evidence>
<feature type="region of interest" description="Disordered" evidence="14">
    <location>
        <begin position="1"/>
        <end position="21"/>
    </location>
</feature>
<dbReference type="InterPro" id="IPR007267">
    <property type="entry name" value="GtrA_DPMS_TM"/>
</dbReference>
<evidence type="ECO:0000313" key="19">
    <source>
        <dbReference type="Proteomes" id="UP000542210"/>
    </source>
</evidence>
<evidence type="ECO:0000256" key="8">
    <source>
        <dbReference type="ARBA" id="ARBA00022692"/>
    </source>
</evidence>
<dbReference type="PANTHER" id="PTHR10859">
    <property type="entry name" value="GLYCOSYL TRANSFERASE"/>
    <property type="match status" value="1"/>
</dbReference>
<evidence type="ECO:0000256" key="12">
    <source>
        <dbReference type="ARBA" id="ARBA00023136"/>
    </source>
</evidence>
<evidence type="ECO:0000256" key="3">
    <source>
        <dbReference type="ARBA" id="ARBA00004922"/>
    </source>
</evidence>
<proteinExistence type="inferred from homology"/>
<organism evidence="18 19">
    <name type="scientific">Sphaerisporangium siamense</name>
    <dbReference type="NCBI Taxonomy" id="795645"/>
    <lineage>
        <taxon>Bacteria</taxon>
        <taxon>Bacillati</taxon>
        <taxon>Actinomycetota</taxon>
        <taxon>Actinomycetes</taxon>
        <taxon>Streptosporangiales</taxon>
        <taxon>Streptosporangiaceae</taxon>
        <taxon>Sphaerisporangium</taxon>
    </lineage>
</organism>
<dbReference type="Pfam" id="PF00535">
    <property type="entry name" value="Glycos_transf_2"/>
    <property type="match status" value="1"/>
</dbReference>
<keyword evidence="7" id="KW-0808">Transferase</keyword>
<dbReference type="Pfam" id="PF04138">
    <property type="entry name" value="GtrA_DPMS_TM"/>
    <property type="match status" value="1"/>
</dbReference>
<keyword evidence="12 15" id="KW-0472">Membrane</keyword>
<evidence type="ECO:0000256" key="15">
    <source>
        <dbReference type="SAM" id="Phobius"/>
    </source>
</evidence>
<reference evidence="18 19" key="1">
    <citation type="submission" date="2020-08" db="EMBL/GenBank/DDBJ databases">
        <title>Sequencing the genomes of 1000 actinobacteria strains.</title>
        <authorList>
            <person name="Klenk H.-P."/>
        </authorList>
    </citation>
    <scope>NUCLEOTIDE SEQUENCE [LARGE SCALE GENOMIC DNA]</scope>
    <source>
        <strain evidence="18 19">DSM 45784</strain>
    </source>
</reference>
<dbReference type="RefSeq" id="WP_203959278.1">
    <property type="nucleotide sequence ID" value="NZ_BOOV01000024.1"/>
</dbReference>
<evidence type="ECO:0000256" key="7">
    <source>
        <dbReference type="ARBA" id="ARBA00022679"/>
    </source>
</evidence>
<evidence type="ECO:0000256" key="9">
    <source>
        <dbReference type="ARBA" id="ARBA00022824"/>
    </source>
</evidence>
<comment type="pathway">
    <text evidence="3">Protein modification; protein glycosylation.</text>
</comment>
<dbReference type="SUPFAM" id="SSF53448">
    <property type="entry name" value="Nucleotide-diphospho-sugar transferases"/>
    <property type="match status" value="1"/>
</dbReference>
<dbReference type="PANTHER" id="PTHR10859:SF91">
    <property type="entry name" value="DOLICHYL-PHOSPHATE BETA-GLUCOSYLTRANSFERASE"/>
    <property type="match status" value="1"/>
</dbReference>
<keyword evidence="8 15" id="KW-0812">Transmembrane</keyword>
<name>A0A7W7G7T3_9ACTN</name>
<feature type="domain" description="GtrA/DPMS transmembrane" evidence="17">
    <location>
        <begin position="293"/>
        <end position="412"/>
    </location>
</feature>
<evidence type="ECO:0000256" key="1">
    <source>
        <dbReference type="ARBA" id="ARBA00004141"/>
    </source>
</evidence>
<comment type="caution">
    <text evidence="18">The sequence shown here is derived from an EMBL/GenBank/DDBJ whole genome shotgun (WGS) entry which is preliminary data.</text>
</comment>
<dbReference type="EC" id="2.4.1.117" evidence="5"/>
<keyword evidence="6" id="KW-0328">Glycosyltransferase</keyword>
<feature type="transmembrane region" description="Helical" evidence="15">
    <location>
        <begin position="387"/>
        <end position="408"/>
    </location>
</feature>
<protein>
    <recommendedName>
        <fullName evidence="5">dolichyl-phosphate beta-glucosyltransferase</fullName>
        <ecNumber evidence="5">2.4.1.117</ecNumber>
    </recommendedName>
</protein>
<feature type="domain" description="Glycosyltransferase 2-like" evidence="16">
    <location>
        <begin position="28"/>
        <end position="192"/>
    </location>
</feature>
<evidence type="ECO:0000256" key="14">
    <source>
        <dbReference type="SAM" id="MobiDB-lite"/>
    </source>
</evidence>
<evidence type="ECO:0000259" key="16">
    <source>
        <dbReference type="Pfam" id="PF00535"/>
    </source>
</evidence>
<comment type="similarity">
    <text evidence="4">Belongs to the glycosyltransferase 2 family.</text>
</comment>
<evidence type="ECO:0000256" key="5">
    <source>
        <dbReference type="ARBA" id="ARBA00012583"/>
    </source>
</evidence>
<dbReference type="GO" id="GO:0004581">
    <property type="term" value="F:dolichyl-phosphate beta-glucosyltransferase activity"/>
    <property type="evidence" value="ECO:0007669"/>
    <property type="project" value="UniProtKB-EC"/>
</dbReference>
<dbReference type="GO" id="GO:0000271">
    <property type="term" value="P:polysaccharide biosynthetic process"/>
    <property type="evidence" value="ECO:0007669"/>
    <property type="project" value="InterPro"/>
</dbReference>
<keyword evidence="9" id="KW-0256">Endoplasmic reticulum</keyword>
<dbReference type="EMBL" id="JACHND010000001">
    <property type="protein sequence ID" value="MBB4699502.1"/>
    <property type="molecule type" value="Genomic_DNA"/>
</dbReference>
<keyword evidence="10" id="KW-0735">Signal-anchor</keyword>
<dbReference type="InterPro" id="IPR029044">
    <property type="entry name" value="Nucleotide-diphossugar_trans"/>
</dbReference>
<evidence type="ECO:0000256" key="11">
    <source>
        <dbReference type="ARBA" id="ARBA00022989"/>
    </source>
</evidence>
<evidence type="ECO:0000313" key="18">
    <source>
        <dbReference type="EMBL" id="MBB4699502.1"/>
    </source>
</evidence>
<gene>
    <name evidence="18" type="ORF">BJ982_001046</name>
</gene>
<dbReference type="InterPro" id="IPR035518">
    <property type="entry name" value="DPG_synthase"/>
</dbReference>
<keyword evidence="11 15" id="KW-1133">Transmembrane helix</keyword>
<dbReference type="AlphaFoldDB" id="A0A7W7G7T3"/>
<dbReference type="Proteomes" id="UP000542210">
    <property type="component" value="Unassembled WGS sequence"/>
</dbReference>
<dbReference type="InterPro" id="IPR001173">
    <property type="entry name" value="Glyco_trans_2-like"/>
</dbReference>
<evidence type="ECO:0000256" key="2">
    <source>
        <dbReference type="ARBA" id="ARBA00004389"/>
    </source>
</evidence>